<organism evidence="1 2">
    <name type="scientific">Actinomortierella ambigua</name>
    <dbReference type="NCBI Taxonomy" id="1343610"/>
    <lineage>
        <taxon>Eukaryota</taxon>
        <taxon>Fungi</taxon>
        <taxon>Fungi incertae sedis</taxon>
        <taxon>Mucoromycota</taxon>
        <taxon>Mortierellomycotina</taxon>
        <taxon>Mortierellomycetes</taxon>
        <taxon>Mortierellales</taxon>
        <taxon>Mortierellaceae</taxon>
        <taxon>Actinomortierella</taxon>
    </lineage>
</organism>
<dbReference type="EMBL" id="JAAAJB010000894">
    <property type="protein sequence ID" value="KAG0250116.1"/>
    <property type="molecule type" value="Genomic_DNA"/>
</dbReference>
<proteinExistence type="predicted"/>
<gene>
    <name evidence="1" type="ORF">DFQ27_009564</name>
</gene>
<dbReference type="InterPro" id="IPR017208">
    <property type="entry name" value="UCP037442_abhydr"/>
</dbReference>
<sequence length="339" mass="37746">MSAQGSASPPPTKVVLISSATATVQDFYAKFATYLSQELGMIVITYDNRGVGRSMPHAAQQDLATLKAQIDAAGGAAAVAGSAARFNNNMKNNGNNSKAQQKPQKHPLAGFQASLIDWALKDLAGMFRYILANWPETPTLFVGHSVGGHLLPALDPSYTRNVERVLFVAVTSAYWRDMNSPMFMYSLFFLISPVVNRYYGYYPGKTLWGAMEDLPFGCFWDWSHWGSYENYMLGGNPEWTPNYQAFKAPIYSLYFDDDDFSRNSPPKICNLIPNAMSRPVKLYPKDDLKMSVGHMGFFFGACKRKLWETAVRAWLVDGQALDRDQIKAQAAANTGFARM</sequence>
<comment type="caution">
    <text evidence="1">The sequence shown here is derived from an EMBL/GenBank/DDBJ whole genome shotgun (WGS) entry which is preliminary data.</text>
</comment>
<dbReference type="SUPFAM" id="SSF53474">
    <property type="entry name" value="alpha/beta-Hydrolases"/>
    <property type="match status" value="1"/>
</dbReference>
<dbReference type="PIRSF" id="PIRSF037442">
    <property type="entry name" value="UCP037442_abhydr"/>
    <property type="match status" value="1"/>
</dbReference>
<dbReference type="InterPro" id="IPR029058">
    <property type="entry name" value="AB_hydrolase_fold"/>
</dbReference>
<reference evidence="1" key="1">
    <citation type="journal article" date="2020" name="Fungal Divers.">
        <title>Resolving the Mortierellaceae phylogeny through synthesis of multi-gene phylogenetics and phylogenomics.</title>
        <authorList>
            <person name="Vandepol N."/>
            <person name="Liber J."/>
            <person name="Desiro A."/>
            <person name="Na H."/>
            <person name="Kennedy M."/>
            <person name="Barry K."/>
            <person name="Grigoriev I.V."/>
            <person name="Miller A.N."/>
            <person name="O'Donnell K."/>
            <person name="Stajich J.E."/>
            <person name="Bonito G."/>
        </authorList>
    </citation>
    <scope>NUCLEOTIDE SEQUENCE</scope>
    <source>
        <strain evidence="1">BC1065</strain>
    </source>
</reference>
<dbReference type="AlphaFoldDB" id="A0A9P6TX92"/>
<dbReference type="Proteomes" id="UP000807716">
    <property type="component" value="Unassembled WGS sequence"/>
</dbReference>
<accession>A0A9P6TX92</accession>
<evidence type="ECO:0000313" key="2">
    <source>
        <dbReference type="Proteomes" id="UP000807716"/>
    </source>
</evidence>
<name>A0A9P6TX92_9FUNG</name>
<protein>
    <submittedName>
        <fullName evidence="1">Uncharacterized protein</fullName>
    </submittedName>
</protein>
<dbReference type="OrthoDB" id="2107915at2759"/>
<evidence type="ECO:0000313" key="1">
    <source>
        <dbReference type="EMBL" id="KAG0250116.1"/>
    </source>
</evidence>
<keyword evidence="2" id="KW-1185">Reference proteome</keyword>
<dbReference type="Gene3D" id="3.40.50.1820">
    <property type="entry name" value="alpha/beta hydrolase"/>
    <property type="match status" value="1"/>
</dbReference>